<keyword evidence="5" id="KW-1185">Reference proteome</keyword>
<gene>
    <name evidence="2" type="ORF">EXM22_04630</name>
    <name evidence="3" type="ORF">EXM22_04640</name>
    <name evidence="4" type="ORF">EXM22_13600</name>
</gene>
<dbReference type="EMBL" id="CP036150">
    <property type="protein sequence ID" value="QEN07309.1"/>
    <property type="molecule type" value="Genomic_DNA"/>
</dbReference>
<dbReference type="GO" id="GO:0015074">
    <property type="term" value="P:DNA integration"/>
    <property type="evidence" value="ECO:0007669"/>
    <property type="project" value="InterPro"/>
</dbReference>
<evidence type="ECO:0000313" key="3">
    <source>
        <dbReference type="EMBL" id="QEN07309.1"/>
    </source>
</evidence>
<dbReference type="InterPro" id="IPR012337">
    <property type="entry name" value="RNaseH-like_sf"/>
</dbReference>
<dbReference type="SUPFAM" id="SSF53098">
    <property type="entry name" value="Ribonuclease H-like"/>
    <property type="match status" value="1"/>
</dbReference>
<reference evidence="2 5" key="1">
    <citation type="submission" date="2019-02" db="EMBL/GenBank/DDBJ databases">
        <title>Complete Genome Sequence and Methylome Analysis of free living Spirochaetas.</title>
        <authorList>
            <person name="Fomenkov A."/>
            <person name="Dubinina G."/>
            <person name="Leshcheva N."/>
            <person name="Mikheeva N."/>
            <person name="Grabovich M."/>
            <person name="Vincze T."/>
            <person name="Roberts R.J."/>
        </authorList>
    </citation>
    <scope>NUCLEOTIDE SEQUENCE [LARGE SCALE GENOMIC DNA]</scope>
    <source>
        <strain evidence="2 5">K2</strain>
    </source>
</reference>
<dbReference type="PANTHER" id="PTHR46889:SF4">
    <property type="entry name" value="TRANSPOSASE INSO FOR INSERTION SEQUENCE ELEMENT IS911B-RELATED"/>
    <property type="match status" value="1"/>
</dbReference>
<dbReference type="Pfam" id="PF13276">
    <property type="entry name" value="HTH_21"/>
    <property type="match status" value="1"/>
</dbReference>
<proteinExistence type="predicted"/>
<dbReference type="AlphaFoldDB" id="A0A5C1QIL2"/>
<protein>
    <submittedName>
        <fullName evidence="2">IS3 family transposase</fullName>
    </submittedName>
</protein>
<dbReference type="InterPro" id="IPR025948">
    <property type="entry name" value="HTH-like_dom"/>
</dbReference>
<dbReference type="KEGG" id="ock:EXM22_04630"/>
<dbReference type="EMBL" id="CP036150">
    <property type="protein sequence ID" value="QEN07307.1"/>
    <property type="molecule type" value="Genomic_DNA"/>
</dbReference>
<name>A0A5C1QIL2_9SPIO</name>
<dbReference type="Gene3D" id="3.30.420.10">
    <property type="entry name" value="Ribonuclease H-like superfamily/Ribonuclease H"/>
    <property type="match status" value="1"/>
</dbReference>
<dbReference type="InterPro" id="IPR050900">
    <property type="entry name" value="Transposase_IS3/IS150/IS904"/>
</dbReference>
<dbReference type="OrthoDB" id="9787243at2"/>
<dbReference type="KEGG" id="ock:EXM22_04640"/>
<dbReference type="KEGG" id="ock:EXM22_13600"/>
<accession>A0A5C1QIL2</accession>
<dbReference type="EMBL" id="CP036150">
    <property type="protein sequence ID" value="QEN08978.1"/>
    <property type="molecule type" value="Genomic_DNA"/>
</dbReference>
<dbReference type="PROSITE" id="PS50994">
    <property type="entry name" value="INTEGRASE"/>
    <property type="match status" value="1"/>
</dbReference>
<dbReference type="InterPro" id="IPR036397">
    <property type="entry name" value="RNaseH_sf"/>
</dbReference>
<organism evidence="2 5">
    <name type="scientific">Oceanispirochaeta crateris</name>
    <dbReference type="NCBI Taxonomy" id="2518645"/>
    <lineage>
        <taxon>Bacteria</taxon>
        <taxon>Pseudomonadati</taxon>
        <taxon>Spirochaetota</taxon>
        <taxon>Spirochaetia</taxon>
        <taxon>Spirochaetales</taxon>
        <taxon>Spirochaetaceae</taxon>
        <taxon>Oceanispirochaeta</taxon>
    </lineage>
</organism>
<dbReference type="RefSeq" id="WP_149485389.1">
    <property type="nucleotide sequence ID" value="NZ_CP036150.1"/>
</dbReference>
<evidence type="ECO:0000313" key="4">
    <source>
        <dbReference type="EMBL" id="QEN08978.1"/>
    </source>
</evidence>
<dbReference type="NCBIfam" id="NF033516">
    <property type="entry name" value="transpos_IS3"/>
    <property type="match status" value="1"/>
</dbReference>
<evidence type="ECO:0000259" key="1">
    <source>
        <dbReference type="PROSITE" id="PS50994"/>
    </source>
</evidence>
<dbReference type="GO" id="GO:0003676">
    <property type="term" value="F:nucleic acid binding"/>
    <property type="evidence" value="ECO:0007669"/>
    <property type="project" value="InterPro"/>
</dbReference>
<dbReference type="InterPro" id="IPR001584">
    <property type="entry name" value="Integrase_cat-core"/>
</dbReference>
<dbReference type="Proteomes" id="UP000324209">
    <property type="component" value="Chromosome"/>
</dbReference>
<dbReference type="Pfam" id="PF00665">
    <property type="entry name" value="rve"/>
    <property type="match status" value="1"/>
</dbReference>
<feature type="domain" description="Integrase catalytic" evidence="1">
    <location>
        <begin position="103"/>
        <end position="274"/>
    </location>
</feature>
<evidence type="ECO:0000313" key="5">
    <source>
        <dbReference type="Proteomes" id="UP000324209"/>
    </source>
</evidence>
<dbReference type="PANTHER" id="PTHR46889">
    <property type="entry name" value="TRANSPOSASE INSF FOR INSERTION SEQUENCE IS3B-RELATED"/>
    <property type="match status" value="1"/>
</dbReference>
<evidence type="ECO:0000313" key="2">
    <source>
        <dbReference type="EMBL" id="QEN07307.1"/>
    </source>
</evidence>
<sequence>MKIPLVSKNEKLSLVKQCELLSIPRSCFYYTPRGRSELDLVIMRLIDEIYLENPTMGSRRMSKEITKTHKIKVGRLKIRRLMREMCISAIYPKKNLSKKNPEHKIYPYLLRNLSIDRVNHVWSTDITYLRLEDGFVYLTAVIDWYSRKVLSWKLSNTMEVEFCKSVVKEAIEKYGAPEIFNTDQGSQYTSEEFTDLLKNNNIKISMDGKGRALDNIFVERLWRTVKQEEVYLRDYRGIKDARKSLKKYFEYYNTKRRHQSLDDEYPEDVYYGRIQSKMAS</sequence>
<dbReference type="InterPro" id="IPR048020">
    <property type="entry name" value="Transpos_IS3"/>
</dbReference>